<reference evidence="1 2" key="1">
    <citation type="submission" date="2013-11" db="EMBL/GenBank/DDBJ databases">
        <title>Genome sequencing of Stegodyphus mimosarum.</title>
        <authorList>
            <person name="Bechsgaard J."/>
        </authorList>
    </citation>
    <scope>NUCLEOTIDE SEQUENCE [LARGE SCALE GENOMIC DNA]</scope>
</reference>
<organism evidence="1 2">
    <name type="scientific">Stegodyphus mimosarum</name>
    <name type="common">African social velvet spider</name>
    <dbReference type="NCBI Taxonomy" id="407821"/>
    <lineage>
        <taxon>Eukaryota</taxon>
        <taxon>Metazoa</taxon>
        <taxon>Ecdysozoa</taxon>
        <taxon>Arthropoda</taxon>
        <taxon>Chelicerata</taxon>
        <taxon>Arachnida</taxon>
        <taxon>Araneae</taxon>
        <taxon>Araneomorphae</taxon>
        <taxon>Entelegynae</taxon>
        <taxon>Eresoidea</taxon>
        <taxon>Eresidae</taxon>
        <taxon>Stegodyphus</taxon>
    </lineage>
</organism>
<dbReference type="STRING" id="407821.A0A087T8T7"/>
<evidence type="ECO:0000313" key="1">
    <source>
        <dbReference type="EMBL" id="KFM61526.1"/>
    </source>
</evidence>
<protein>
    <submittedName>
        <fullName evidence="1">PCI domain-containing protein 2-like protein</fullName>
    </submittedName>
</protein>
<sequence length="39" mass="4435">MCILSNLIHDNKIKGYISYQHLKLVLSKQNAFPSLSTSE</sequence>
<dbReference type="OrthoDB" id="10252687at2759"/>
<feature type="non-terminal residue" evidence="1">
    <location>
        <position position="39"/>
    </location>
</feature>
<dbReference type="EMBL" id="KK114004">
    <property type="protein sequence ID" value="KFM61526.1"/>
    <property type="molecule type" value="Genomic_DNA"/>
</dbReference>
<dbReference type="AlphaFoldDB" id="A0A087T8T7"/>
<evidence type="ECO:0000313" key="2">
    <source>
        <dbReference type="Proteomes" id="UP000054359"/>
    </source>
</evidence>
<dbReference type="Gene3D" id="1.10.10.10">
    <property type="entry name" value="Winged helix-like DNA-binding domain superfamily/Winged helix DNA-binding domain"/>
    <property type="match status" value="1"/>
</dbReference>
<gene>
    <name evidence="1" type="ORF">X975_23483</name>
</gene>
<name>A0A087T8T7_STEMI</name>
<keyword evidence="2" id="KW-1185">Reference proteome</keyword>
<dbReference type="Proteomes" id="UP000054359">
    <property type="component" value="Unassembled WGS sequence"/>
</dbReference>
<proteinExistence type="predicted"/>
<accession>A0A087T8T7</accession>
<dbReference type="InterPro" id="IPR036388">
    <property type="entry name" value="WH-like_DNA-bd_sf"/>
</dbReference>